<protein>
    <submittedName>
        <fullName evidence="8">Uncharacterized protein</fullName>
    </submittedName>
</protein>
<organism evidence="8 9">
    <name type="scientific">Apatococcus fuscideae</name>
    <dbReference type="NCBI Taxonomy" id="2026836"/>
    <lineage>
        <taxon>Eukaryota</taxon>
        <taxon>Viridiplantae</taxon>
        <taxon>Chlorophyta</taxon>
        <taxon>core chlorophytes</taxon>
        <taxon>Trebouxiophyceae</taxon>
        <taxon>Chlorellales</taxon>
        <taxon>Chlorellaceae</taxon>
        <taxon>Apatococcus</taxon>
    </lineage>
</organism>
<comment type="similarity">
    <text evidence="7">Belongs to the class I-like SAM-binding methyltransferase superfamily. Trm1 family.</text>
</comment>
<evidence type="ECO:0000313" key="8">
    <source>
        <dbReference type="EMBL" id="KAK9847235.1"/>
    </source>
</evidence>
<dbReference type="AlphaFoldDB" id="A0AAW1SMQ4"/>
<dbReference type="GO" id="GO:0005634">
    <property type="term" value="C:nucleus"/>
    <property type="evidence" value="ECO:0007669"/>
    <property type="project" value="TreeGrafter"/>
</dbReference>
<reference evidence="8 9" key="1">
    <citation type="journal article" date="2024" name="Nat. Commun.">
        <title>Phylogenomics reveals the evolutionary origins of lichenization in chlorophyte algae.</title>
        <authorList>
            <person name="Puginier C."/>
            <person name="Libourel C."/>
            <person name="Otte J."/>
            <person name="Skaloud P."/>
            <person name="Haon M."/>
            <person name="Grisel S."/>
            <person name="Petersen M."/>
            <person name="Berrin J.G."/>
            <person name="Delaux P.M."/>
            <person name="Dal Grande F."/>
            <person name="Keller J."/>
        </authorList>
    </citation>
    <scope>NUCLEOTIDE SEQUENCE [LARGE SCALE GENOMIC DNA]</scope>
    <source>
        <strain evidence="8 9">SAG 2523</strain>
    </source>
</reference>
<evidence type="ECO:0000313" key="9">
    <source>
        <dbReference type="Proteomes" id="UP001485043"/>
    </source>
</evidence>
<sequence length="166" mass="17656">MDTTDEGQLELREVWLPVVPWQQLCSSEDTSRSAINGPLWTGPLHDAAMADAMRAEAAELGWTGLSTKGSSIKAGSQLRLEDLLSLLVAEASPTLLPGYVKLDAVAKWGALSGPPPRSALVSELQSRGFKACSCHLEPRAIWTSATFSKVVEVSQGFGGQQLVPPA</sequence>
<evidence type="ECO:0000256" key="3">
    <source>
        <dbReference type="ARBA" id="ARBA00022679"/>
    </source>
</evidence>
<name>A0AAW1SMQ4_9CHLO</name>
<accession>A0AAW1SMQ4</accession>
<dbReference type="InterPro" id="IPR042296">
    <property type="entry name" value="tRNA_met_Trm1_C"/>
</dbReference>
<keyword evidence="9" id="KW-1185">Reference proteome</keyword>
<dbReference type="InterPro" id="IPR029063">
    <property type="entry name" value="SAM-dependent_MTases_sf"/>
</dbReference>
<dbReference type="Gene3D" id="3.30.56.70">
    <property type="entry name" value="N2,N2-dimethylguanosine tRNA methyltransferase, C-terminal domain"/>
    <property type="match status" value="1"/>
</dbReference>
<dbReference type="Pfam" id="PF02005">
    <property type="entry name" value="TRM"/>
    <property type="match status" value="1"/>
</dbReference>
<proteinExistence type="inferred from homology"/>
<comment type="caution">
    <text evidence="8">The sequence shown here is derived from an EMBL/GenBank/DDBJ whole genome shotgun (WGS) entry which is preliminary data.</text>
</comment>
<keyword evidence="6 7" id="KW-0694">RNA-binding</keyword>
<evidence type="ECO:0000256" key="2">
    <source>
        <dbReference type="ARBA" id="ARBA00022603"/>
    </source>
</evidence>
<dbReference type="GO" id="GO:0016423">
    <property type="term" value="F:tRNA (guanine) methyltransferase activity"/>
    <property type="evidence" value="ECO:0007669"/>
    <property type="project" value="InterPro"/>
</dbReference>
<dbReference type="EMBL" id="JALJOV010001483">
    <property type="protein sequence ID" value="KAK9847235.1"/>
    <property type="molecule type" value="Genomic_DNA"/>
</dbReference>
<dbReference type="GO" id="GO:0002940">
    <property type="term" value="P:tRNA N2-guanine methylation"/>
    <property type="evidence" value="ECO:0007669"/>
    <property type="project" value="TreeGrafter"/>
</dbReference>
<keyword evidence="4 7" id="KW-0949">S-adenosyl-L-methionine</keyword>
<evidence type="ECO:0000256" key="7">
    <source>
        <dbReference type="PROSITE-ProRule" id="PRU00958"/>
    </source>
</evidence>
<dbReference type="SUPFAM" id="SSF53335">
    <property type="entry name" value="S-adenosyl-L-methionine-dependent methyltransferases"/>
    <property type="match status" value="1"/>
</dbReference>
<gene>
    <name evidence="8" type="ORF">WJX84_011456</name>
</gene>
<keyword evidence="3 7" id="KW-0808">Transferase</keyword>
<dbReference type="PROSITE" id="PS51626">
    <property type="entry name" value="SAM_MT_TRM1"/>
    <property type="match status" value="1"/>
</dbReference>
<dbReference type="PANTHER" id="PTHR10631:SF9">
    <property type="entry name" value="TRNA (GUANINE(26)-N(2))-DIMETHYLTRANSFERASE"/>
    <property type="match status" value="1"/>
</dbReference>
<dbReference type="GO" id="GO:0000049">
    <property type="term" value="F:tRNA binding"/>
    <property type="evidence" value="ECO:0007669"/>
    <property type="project" value="UniProtKB-UniRule"/>
</dbReference>
<evidence type="ECO:0000256" key="4">
    <source>
        <dbReference type="ARBA" id="ARBA00022691"/>
    </source>
</evidence>
<evidence type="ECO:0000256" key="1">
    <source>
        <dbReference type="ARBA" id="ARBA00022555"/>
    </source>
</evidence>
<dbReference type="PANTHER" id="PTHR10631">
    <property type="entry name" value="N 2 ,N 2 -DIMETHYLGUANOSINE TRNA METHYLTRANSFERASE"/>
    <property type="match status" value="1"/>
</dbReference>
<evidence type="ECO:0000256" key="5">
    <source>
        <dbReference type="ARBA" id="ARBA00022694"/>
    </source>
</evidence>
<evidence type="ECO:0000256" key="6">
    <source>
        <dbReference type="ARBA" id="ARBA00022884"/>
    </source>
</evidence>
<keyword evidence="1 7" id="KW-0820">tRNA-binding</keyword>
<dbReference type="InterPro" id="IPR002905">
    <property type="entry name" value="Trm1"/>
</dbReference>
<keyword evidence="5 7" id="KW-0819">tRNA processing</keyword>
<keyword evidence="2 7" id="KW-0489">Methyltransferase</keyword>
<dbReference type="Proteomes" id="UP001485043">
    <property type="component" value="Unassembled WGS sequence"/>
</dbReference>